<gene>
    <name evidence="1" type="ORF">TTAC_LOCUS11583</name>
</gene>
<accession>A0A0R3XDH3</accession>
<dbReference type="AlphaFoldDB" id="A0A0R3XDH3"/>
<protein>
    <submittedName>
        <fullName evidence="1 3">Uncharacterized protein</fullName>
    </submittedName>
</protein>
<dbReference type="EMBL" id="UYWX01025298">
    <property type="protein sequence ID" value="VDM37180.1"/>
    <property type="molecule type" value="Genomic_DNA"/>
</dbReference>
<dbReference type="Proteomes" id="UP000274429">
    <property type="component" value="Unassembled WGS sequence"/>
</dbReference>
<organism evidence="3">
    <name type="scientific">Hydatigena taeniaeformis</name>
    <name type="common">Feline tapeworm</name>
    <name type="synonym">Taenia taeniaeformis</name>
    <dbReference type="NCBI Taxonomy" id="6205"/>
    <lineage>
        <taxon>Eukaryota</taxon>
        <taxon>Metazoa</taxon>
        <taxon>Spiralia</taxon>
        <taxon>Lophotrochozoa</taxon>
        <taxon>Platyhelminthes</taxon>
        <taxon>Cestoda</taxon>
        <taxon>Eucestoda</taxon>
        <taxon>Cyclophyllidea</taxon>
        <taxon>Taeniidae</taxon>
        <taxon>Hydatigera</taxon>
    </lineage>
</organism>
<evidence type="ECO:0000313" key="2">
    <source>
        <dbReference type="Proteomes" id="UP000274429"/>
    </source>
</evidence>
<reference evidence="1 2" key="2">
    <citation type="submission" date="2018-11" db="EMBL/GenBank/DDBJ databases">
        <authorList>
            <consortium name="Pathogen Informatics"/>
        </authorList>
    </citation>
    <scope>NUCLEOTIDE SEQUENCE [LARGE SCALE GENOMIC DNA]</scope>
</reference>
<keyword evidence="2" id="KW-1185">Reference proteome</keyword>
<dbReference type="WBParaSite" id="TTAC_0001160001-mRNA-1">
    <property type="protein sequence ID" value="TTAC_0001160001-mRNA-1"/>
    <property type="gene ID" value="TTAC_0001160001"/>
</dbReference>
<sequence length="82" mass="8534">MEWGNGEGGGGGGCTYLGDPRAVSGSPIPVTAFYVLSSTTSSTTLKCHQIEQCTHSTLPQRSLVFGSRRAPTLCFSLLAIAV</sequence>
<reference evidence="3" key="1">
    <citation type="submission" date="2017-02" db="UniProtKB">
        <authorList>
            <consortium name="WormBaseParasite"/>
        </authorList>
    </citation>
    <scope>IDENTIFICATION</scope>
</reference>
<evidence type="ECO:0000313" key="1">
    <source>
        <dbReference type="EMBL" id="VDM37180.1"/>
    </source>
</evidence>
<proteinExistence type="predicted"/>
<evidence type="ECO:0000313" key="3">
    <source>
        <dbReference type="WBParaSite" id="TTAC_0001160001-mRNA-1"/>
    </source>
</evidence>
<name>A0A0R3XDH3_HYDTA</name>